<dbReference type="Pfam" id="PF00646">
    <property type="entry name" value="F-box"/>
    <property type="match status" value="1"/>
</dbReference>
<dbReference type="InterPro" id="IPR001810">
    <property type="entry name" value="F-box_dom"/>
</dbReference>
<evidence type="ECO:0000313" key="4">
    <source>
        <dbReference type="Proteomes" id="UP001153678"/>
    </source>
</evidence>
<reference evidence="3" key="1">
    <citation type="submission" date="2022-08" db="EMBL/GenBank/DDBJ databases">
        <authorList>
            <person name="Kallberg Y."/>
            <person name="Tangrot J."/>
            <person name="Rosling A."/>
        </authorList>
    </citation>
    <scope>NUCLEOTIDE SEQUENCE</scope>
    <source>
        <strain evidence="3">Wild A</strain>
    </source>
</reference>
<dbReference type="AlphaFoldDB" id="A0A9W4SYC4"/>
<dbReference type="InterPro" id="IPR036047">
    <property type="entry name" value="F-box-like_dom_sf"/>
</dbReference>
<dbReference type="PROSITE" id="PS50181">
    <property type="entry name" value="FBOX"/>
    <property type="match status" value="1"/>
</dbReference>
<feature type="compositionally biased region" description="Low complexity" evidence="1">
    <location>
        <begin position="25"/>
        <end position="41"/>
    </location>
</feature>
<proteinExistence type="predicted"/>
<feature type="compositionally biased region" description="Low complexity" evidence="1">
    <location>
        <begin position="1"/>
        <end position="17"/>
    </location>
</feature>
<name>A0A9W4SYC4_9GLOM</name>
<dbReference type="SUPFAM" id="SSF81383">
    <property type="entry name" value="F-box domain"/>
    <property type="match status" value="1"/>
</dbReference>
<keyword evidence="4" id="KW-1185">Reference proteome</keyword>
<sequence>MTKPAITSASSITTPSIRPANSIGTLLPTTSPSNNNNIPSPQHKLSSPSTMSFLPQQPPIVTSVSSEIFAKICEHLTPIDIFKLSAVCKQYRNFCCTPLSATSQNIWRNSRTKFLTYPELPPPQGMEEEKYIRITNFDKSCEFCGNRDHESSRLYWEFRVRCCDKCLLERTKTYEELEKIADNIPIDIIETLPCVWIRGGAFAVPVHRYYWIDNVNSIIKEYSCLKKDYTRSKAME</sequence>
<dbReference type="Proteomes" id="UP001153678">
    <property type="component" value="Unassembled WGS sequence"/>
</dbReference>
<dbReference type="EMBL" id="CAMKVN010003694">
    <property type="protein sequence ID" value="CAI2185367.1"/>
    <property type="molecule type" value="Genomic_DNA"/>
</dbReference>
<protein>
    <submittedName>
        <fullName evidence="3">13220_t:CDS:1</fullName>
    </submittedName>
</protein>
<feature type="domain" description="F-box" evidence="2">
    <location>
        <begin position="58"/>
        <end position="110"/>
    </location>
</feature>
<dbReference type="OrthoDB" id="2322499at2759"/>
<comment type="caution">
    <text evidence="3">The sequence shown here is derived from an EMBL/GenBank/DDBJ whole genome shotgun (WGS) entry which is preliminary data.</text>
</comment>
<evidence type="ECO:0000259" key="2">
    <source>
        <dbReference type="PROSITE" id="PS50181"/>
    </source>
</evidence>
<evidence type="ECO:0000256" key="1">
    <source>
        <dbReference type="SAM" id="MobiDB-lite"/>
    </source>
</evidence>
<evidence type="ECO:0000313" key="3">
    <source>
        <dbReference type="EMBL" id="CAI2185367.1"/>
    </source>
</evidence>
<feature type="region of interest" description="Disordered" evidence="1">
    <location>
        <begin position="1"/>
        <end position="51"/>
    </location>
</feature>
<accession>A0A9W4SYC4</accession>
<gene>
    <name evidence="3" type="ORF">FWILDA_LOCUS12042</name>
</gene>
<organism evidence="3 4">
    <name type="scientific">Funneliformis geosporum</name>
    <dbReference type="NCBI Taxonomy" id="1117311"/>
    <lineage>
        <taxon>Eukaryota</taxon>
        <taxon>Fungi</taxon>
        <taxon>Fungi incertae sedis</taxon>
        <taxon>Mucoromycota</taxon>
        <taxon>Glomeromycotina</taxon>
        <taxon>Glomeromycetes</taxon>
        <taxon>Glomerales</taxon>
        <taxon>Glomeraceae</taxon>
        <taxon>Funneliformis</taxon>
    </lineage>
</organism>